<feature type="signal peptide" evidence="1">
    <location>
        <begin position="1"/>
        <end position="20"/>
    </location>
</feature>
<gene>
    <name evidence="2" type="ORF">N7496_010448</name>
</gene>
<evidence type="ECO:0000256" key="1">
    <source>
        <dbReference type="SAM" id="SignalP"/>
    </source>
</evidence>
<protein>
    <submittedName>
        <fullName evidence="2">Uncharacterized protein</fullName>
    </submittedName>
</protein>
<dbReference type="Proteomes" id="UP001147782">
    <property type="component" value="Unassembled WGS sequence"/>
</dbReference>
<dbReference type="InterPro" id="IPR010310">
    <property type="entry name" value="T7SS_ESAT-6-like"/>
</dbReference>
<sequence>MHFTKLIALALAAIAPIAVAAPFQLEERQSNSCQQALAALAGTVAYYKGVTKTWTGNAATAANTEIKKLEKAGQSIKTACSQMDQAISSADQSYKQTESHNSNVWG</sequence>
<feature type="chain" id="PRO_5040922667" evidence="1">
    <location>
        <begin position="21"/>
        <end position="106"/>
    </location>
</feature>
<evidence type="ECO:0000313" key="3">
    <source>
        <dbReference type="Proteomes" id="UP001147782"/>
    </source>
</evidence>
<dbReference type="InterPro" id="IPR036689">
    <property type="entry name" value="ESAT-6-like_sf"/>
</dbReference>
<dbReference type="OrthoDB" id="4525584at2759"/>
<comment type="caution">
    <text evidence="2">The sequence shown here is derived from an EMBL/GenBank/DDBJ whole genome shotgun (WGS) entry which is preliminary data.</text>
</comment>
<reference evidence="2" key="1">
    <citation type="submission" date="2022-11" db="EMBL/GenBank/DDBJ databases">
        <authorList>
            <person name="Petersen C."/>
        </authorList>
    </citation>
    <scope>NUCLEOTIDE SEQUENCE</scope>
    <source>
        <strain evidence="2">IBT 29864</strain>
    </source>
</reference>
<keyword evidence="1" id="KW-0732">Signal</keyword>
<dbReference type="GeneID" id="81442540"/>
<keyword evidence="3" id="KW-1185">Reference proteome</keyword>
<dbReference type="Gene3D" id="1.10.287.1060">
    <property type="entry name" value="ESAT-6-like"/>
    <property type="match status" value="1"/>
</dbReference>
<proteinExistence type="predicted"/>
<accession>A0A9W9V341</accession>
<dbReference type="AlphaFoldDB" id="A0A9W9V341"/>
<dbReference type="SUPFAM" id="SSF140453">
    <property type="entry name" value="EsxAB dimer-like"/>
    <property type="match status" value="1"/>
</dbReference>
<dbReference type="EMBL" id="JAPZBS010000008">
    <property type="protein sequence ID" value="KAJ5364735.1"/>
    <property type="molecule type" value="Genomic_DNA"/>
</dbReference>
<dbReference type="RefSeq" id="XP_056552361.1">
    <property type="nucleotide sequence ID" value="XM_056703361.1"/>
</dbReference>
<reference evidence="2" key="2">
    <citation type="journal article" date="2023" name="IMA Fungus">
        <title>Comparative genomic study of the Penicillium genus elucidates a diverse pangenome and 15 lateral gene transfer events.</title>
        <authorList>
            <person name="Petersen C."/>
            <person name="Sorensen T."/>
            <person name="Nielsen M.R."/>
            <person name="Sondergaard T.E."/>
            <person name="Sorensen J.L."/>
            <person name="Fitzpatrick D.A."/>
            <person name="Frisvad J.C."/>
            <person name="Nielsen K.L."/>
        </authorList>
    </citation>
    <scope>NUCLEOTIDE SEQUENCE</scope>
    <source>
        <strain evidence="2">IBT 29864</strain>
    </source>
</reference>
<organism evidence="2 3">
    <name type="scientific">Penicillium cataractarum</name>
    <dbReference type="NCBI Taxonomy" id="2100454"/>
    <lineage>
        <taxon>Eukaryota</taxon>
        <taxon>Fungi</taxon>
        <taxon>Dikarya</taxon>
        <taxon>Ascomycota</taxon>
        <taxon>Pezizomycotina</taxon>
        <taxon>Eurotiomycetes</taxon>
        <taxon>Eurotiomycetidae</taxon>
        <taxon>Eurotiales</taxon>
        <taxon>Aspergillaceae</taxon>
        <taxon>Penicillium</taxon>
    </lineage>
</organism>
<dbReference type="Pfam" id="PF06013">
    <property type="entry name" value="WXG100"/>
    <property type="match status" value="1"/>
</dbReference>
<evidence type="ECO:0000313" key="2">
    <source>
        <dbReference type="EMBL" id="KAJ5364735.1"/>
    </source>
</evidence>
<name>A0A9W9V341_9EURO</name>